<dbReference type="InterPro" id="IPR005532">
    <property type="entry name" value="SUMF_dom"/>
</dbReference>
<dbReference type="EMBL" id="CP036433">
    <property type="protein sequence ID" value="QDU96576.1"/>
    <property type="molecule type" value="Genomic_DNA"/>
</dbReference>
<dbReference type="InterPro" id="IPR016187">
    <property type="entry name" value="CTDL_fold"/>
</dbReference>
<dbReference type="Gene3D" id="3.90.1580.10">
    <property type="entry name" value="paralog of FGE (formylglycine-generating enzyme)"/>
    <property type="match status" value="1"/>
</dbReference>
<reference evidence="3 4" key="1">
    <citation type="submission" date="2019-02" db="EMBL/GenBank/DDBJ databases">
        <title>Deep-cultivation of Planctomycetes and their phenomic and genomic characterization uncovers novel biology.</title>
        <authorList>
            <person name="Wiegand S."/>
            <person name="Jogler M."/>
            <person name="Boedeker C."/>
            <person name="Pinto D."/>
            <person name="Vollmers J."/>
            <person name="Rivas-Marin E."/>
            <person name="Kohn T."/>
            <person name="Peeters S.H."/>
            <person name="Heuer A."/>
            <person name="Rast P."/>
            <person name="Oberbeckmann S."/>
            <person name="Bunk B."/>
            <person name="Jeske O."/>
            <person name="Meyerdierks A."/>
            <person name="Storesund J.E."/>
            <person name="Kallscheuer N."/>
            <person name="Luecker S."/>
            <person name="Lage O.M."/>
            <person name="Pohl T."/>
            <person name="Merkel B.J."/>
            <person name="Hornburger P."/>
            <person name="Mueller R.-W."/>
            <person name="Bruemmer F."/>
            <person name="Labrenz M."/>
            <person name="Spormann A.M."/>
            <person name="Op den Camp H."/>
            <person name="Overmann J."/>
            <person name="Amann R."/>
            <person name="Jetten M.S.M."/>
            <person name="Mascher T."/>
            <person name="Medema M.H."/>
            <person name="Devos D.P."/>
            <person name="Kaster A.-K."/>
            <person name="Ovreas L."/>
            <person name="Rohde M."/>
            <person name="Galperin M.Y."/>
            <person name="Jogler C."/>
        </authorList>
    </citation>
    <scope>NUCLEOTIDE SEQUENCE [LARGE SCALE GENOMIC DNA]</scope>
    <source>
        <strain evidence="3 4">Pla85_3_4</strain>
    </source>
</reference>
<dbReference type="GO" id="GO:0006508">
    <property type="term" value="P:proteolysis"/>
    <property type="evidence" value="ECO:0007669"/>
    <property type="project" value="InterPro"/>
</dbReference>
<organism evidence="3 4">
    <name type="scientific">Lignipirellula cremea</name>
    <dbReference type="NCBI Taxonomy" id="2528010"/>
    <lineage>
        <taxon>Bacteria</taxon>
        <taxon>Pseudomonadati</taxon>
        <taxon>Planctomycetota</taxon>
        <taxon>Planctomycetia</taxon>
        <taxon>Pirellulales</taxon>
        <taxon>Pirellulaceae</taxon>
        <taxon>Lignipirellula</taxon>
    </lineage>
</organism>
<dbReference type="PANTHER" id="PTHR23150">
    <property type="entry name" value="SULFATASE MODIFYING FACTOR 1, 2"/>
    <property type="match status" value="1"/>
</dbReference>
<dbReference type="InterPro" id="IPR029030">
    <property type="entry name" value="Caspase-like_dom_sf"/>
</dbReference>
<evidence type="ECO:0000313" key="3">
    <source>
        <dbReference type="EMBL" id="QDU96576.1"/>
    </source>
</evidence>
<dbReference type="Gene3D" id="3.40.50.1460">
    <property type="match status" value="1"/>
</dbReference>
<evidence type="ECO:0000313" key="4">
    <source>
        <dbReference type="Proteomes" id="UP000317648"/>
    </source>
</evidence>
<proteinExistence type="predicted"/>
<feature type="domain" description="Sulfatase-modifying factor enzyme-like" evidence="2">
    <location>
        <begin position="321"/>
        <end position="514"/>
    </location>
</feature>
<evidence type="ECO:0000259" key="1">
    <source>
        <dbReference type="Pfam" id="PF00656"/>
    </source>
</evidence>
<dbReference type="PANTHER" id="PTHR23150:SF19">
    <property type="entry name" value="FORMYLGLYCINE-GENERATING ENZYME"/>
    <property type="match status" value="1"/>
</dbReference>
<dbReference type="SUPFAM" id="SSF52129">
    <property type="entry name" value="Caspase-like"/>
    <property type="match status" value="1"/>
</dbReference>
<dbReference type="GO" id="GO:0004197">
    <property type="term" value="F:cysteine-type endopeptidase activity"/>
    <property type="evidence" value="ECO:0007669"/>
    <property type="project" value="InterPro"/>
</dbReference>
<dbReference type="InterPro" id="IPR011600">
    <property type="entry name" value="Pept_C14_caspase"/>
</dbReference>
<protein>
    <submittedName>
        <fullName evidence="3">Formylglycine-generating sulfatase enzyme</fullName>
    </submittedName>
</protein>
<evidence type="ECO:0000259" key="2">
    <source>
        <dbReference type="Pfam" id="PF03781"/>
    </source>
</evidence>
<feature type="domain" description="Peptidase C14 caspase" evidence="1">
    <location>
        <begin position="4"/>
        <end position="214"/>
    </location>
</feature>
<dbReference type="KEGG" id="lcre:Pla8534_43970"/>
<gene>
    <name evidence="3" type="ORF">Pla8534_43970</name>
</gene>
<dbReference type="Pfam" id="PF00656">
    <property type="entry name" value="Peptidase_C14"/>
    <property type="match status" value="1"/>
</dbReference>
<dbReference type="Pfam" id="PF03781">
    <property type="entry name" value="FGE-sulfatase"/>
    <property type="match status" value="1"/>
</dbReference>
<dbReference type="InterPro" id="IPR051043">
    <property type="entry name" value="Sulfatase_Mod_Factor_Kinase"/>
</dbReference>
<keyword evidence="4" id="KW-1185">Reference proteome</keyword>
<dbReference type="Proteomes" id="UP000317648">
    <property type="component" value="Chromosome"/>
</dbReference>
<dbReference type="SUPFAM" id="SSF56436">
    <property type="entry name" value="C-type lectin-like"/>
    <property type="match status" value="1"/>
</dbReference>
<dbReference type="AlphaFoldDB" id="A0A518DXL5"/>
<accession>A0A518DXL5</accession>
<sequence>MANFDYGEHQLSHVKADAAAVSEALRREGFRVTLAENVPVKELKNTVEQFARSTVTRGVAVLYFAGLGGQYQTYNSKGAWWNHLQGAGKPADPRSPERESLALADVVKLLADHSSAGANFLVVDAARPNPFLAERENEPGGLAAVEATELADDMLVLMAAQPGSTAGELNEPSKLAAALAKHLSQGRESIGKMLQAVGNDVEQQSGGKQKPWFVVGQASLAVDSGTGKNARPTIASWPAFDNRTFLDSEQPREGSHPGQQWINASGMVFCWCPPGKFTMGSRGADQTEFGDAKPVEVTLPKGFWMAKYEAAQIEGQRAGWGPYPSITKAKLAPMHNLSHENPKKFIDMLTKAEQKAGRLPGDWEYALPTEAEWEYACRAGSTTRFSFGDDAEQLHCFANYADKSLLADDGAMQFADGRFDDGMGKSLAPVGSYQPNAWGLHDMHGNVAEWCADRYLPRLVGGVNPLVDQQIKEASADGVIRGGAWCSTAEYCASAFRNSEFAGKQRDYIGFRLVLRKE</sequence>
<dbReference type="GO" id="GO:0120147">
    <property type="term" value="F:formylglycine-generating oxidase activity"/>
    <property type="evidence" value="ECO:0007669"/>
    <property type="project" value="TreeGrafter"/>
</dbReference>
<dbReference type="InterPro" id="IPR042095">
    <property type="entry name" value="SUMF_sf"/>
</dbReference>
<name>A0A518DXL5_9BACT</name>